<evidence type="ECO:0000256" key="2">
    <source>
        <dbReference type="ARBA" id="ARBA00022679"/>
    </source>
</evidence>
<keyword evidence="2 8" id="KW-0808">Transferase</keyword>
<protein>
    <recommendedName>
        <fullName evidence="8">Cytidylate kinase</fullName>
        <shortName evidence="8">CK</shortName>
        <ecNumber evidence="8">2.7.4.25</ecNumber>
    </recommendedName>
    <alternativeName>
        <fullName evidence="8">Cytidine monophosphate kinase</fullName>
        <shortName evidence="8">CMP kinase</shortName>
    </alternativeName>
</protein>
<feature type="domain" description="Cytidylate kinase" evidence="9">
    <location>
        <begin position="9"/>
        <end position="221"/>
    </location>
</feature>
<dbReference type="HAMAP" id="MF_00238">
    <property type="entry name" value="Cytidyl_kinase_type1"/>
    <property type="match status" value="1"/>
</dbReference>
<evidence type="ECO:0000256" key="5">
    <source>
        <dbReference type="ARBA" id="ARBA00022840"/>
    </source>
</evidence>
<dbReference type="CDD" id="cd02020">
    <property type="entry name" value="CMPK"/>
    <property type="match status" value="1"/>
</dbReference>
<evidence type="ECO:0000313" key="11">
    <source>
        <dbReference type="Proteomes" id="UP001595462"/>
    </source>
</evidence>
<dbReference type="InterPro" id="IPR003136">
    <property type="entry name" value="Cytidylate_kin"/>
</dbReference>
<comment type="caution">
    <text evidence="10">The sequence shown here is derived from an EMBL/GenBank/DDBJ whole genome shotgun (WGS) entry which is preliminary data.</text>
</comment>
<dbReference type="EMBL" id="JBHRSS010000008">
    <property type="protein sequence ID" value="MFC3105732.1"/>
    <property type="molecule type" value="Genomic_DNA"/>
</dbReference>
<gene>
    <name evidence="8 10" type="primary">cmk</name>
    <name evidence="10" type="ORF">ACFOSU_17820</name>
</gene>
<dbReference type="RefSeq" id="WP_380691266.1">
    <property type="nucleotide sequence ID" value="NZ_JBHRSS010000008.1"/>
</dbReference>
<dbReference type="GO" id="GO:0016301">
    <property type="term" value="F:kinase activity"/>
    <property type="evidence" value="ECO:0007669"/>
    <property type="project" value="UniProtKB-KW"/>
</dbReference>
<keyword evidence="4 8" id="KW-0418">Kinase</keyword>
<dbReference type="Proteomes" id="UP001595462">
    <property type="component" value="Unassembled WGS sequence"/>
</dbReference>
<dbReference type="Pfam" id="PF02224">
    <property type="entry name" value="Cytidylate_kin"/>
    <property type="match status" value="1"/>
</dbReference>
<dbReference type="Gene3D" id="3.40.50.300">
    <property type="entry name" value="P-loop containing nucleotide triphosphate hydrolases"/>
    <property type="match status" value="1"/>
</dbReference>
<evidence type="ECO:0000256" key="1">
    <source>
        <dbReference type="ARBA" id="ARBA00009427"/>
    </source>
</evidence>
<reference evidence="11" key="1">
    <citation type="journal article" date="2019" name="Int. J. Syst. Evol. Microbiol.">
        <title>The Global Catalogue of Microorganisms (GCM) 10K type strain sequencing project: providing services to taxonomists for standard genome sequencing and annotation.</title>
        <authorList>
            <consortium name="The Broad Institute Genomics Platform"/>
            <consortium name="The Broad Institute Genome Sequencing Center for Infectious Disease"/>
            <person name="Wu L."/>
            <person name="Ma J."/>
        </authorList>
    </citation>
    <scope>NUCLEOTIDE SEQUENCE [LARGE SCALE GENOMIC DNA]</scope>
    <source>
        <strain evidence="11">KCTC 52640</strain>
    </source>
</reference>
<proteinExistence type="inferred from homology"/>
<comment type="catalytic activity">
    <reaction evidence="7 8">
        <text>CMP + ATP = CDP + ADP</text>
        <dbReference type="Rhea" id="RHEA:11600"/>
        <dbReference type="ChEBI" id="CHEBI:30616"/>
        <dbReference type="ChEBI" id="CHEBI:58069"/>
        <dbReference type="ChEBI" id="CHEBI:60377"/>
        <dbReference type="ChEBI" id="CHEBI:456216"/>
        <dbReference type="EC" id="2.7.4.25"/>
    </reaction>
</comment>
<feature type="binding site" evidence="8">
    <location>
        <begin position="12"/>
        <end position="20"/>
    </location>
    <ligand>
        <name>ATP</name>
        <dbReference type="ChEBI" id="CHEBI:30616"/>
    </ligand>
</feature>
<organism evidence="10 11">
    <name type="scientific">Salinisphaera aquimarina</name>
    <dbReference type="NCBI Taxonomy" id="2094031"/>
    <lineage>
        <taxon>Bacteria</taxon>
        <taxon>Pseudomonadati</taxon>
        <taxon>Pseudomonadota</taxon>
        <taxon>Gammaproteobacteria</taxon>
        <taxon>Salinisphaerales</taxon>
        <taxon>Salinisphaeraceae</taxon>
        <taxon>Salinisphaera</taxon>
    </lineage>
</organism>
<comment type="similarity">
    <text evidence="1 8">Belongs to the cytidylate kinase family. Type 1 subfamily.</text>
</comment>
<evidence type="ECO:0000256" key="6">
    <source>
        <dbReference type="ARBA" id="ARBA00047615"/>
    </source>
</evidence>
<accession>A0ABV7EVY3</accession>
<evidence type="ECO:0000259" key="9">
    <source>
        <dbReference type="Pfam" id="PF02224"/>
    </source>
</evidence>
<sequence length="230" mass="24330">MSAQAPVLTLDGPGGAGKGTLASALACELGWRLLDSGALYRLVGLIALREDLDADNAADCAEAAEAARGLDLVFEPDAGEGQRVLLAGEDVTEVIRSDAISDAASKWAVQSAIRQALLSRQRDFASPPGLIADGRDMGTIVFPDADLKIYVTASAEERASRRHAQLSGSGVDANLERIYREILERDARDASRVVAPLKPAVDAHVIDTTGETVSASLERVRGLVRENGWI</sequence>
<dbReference type="NCBIfam" id="TIGR00017">
    <property type="entry name" value="cmk"/>
    <property type="match status" value="1"/>
</dbReference>
<dbReference type="InterPro" id="IPR011994">
    <property type="entry name" value="Cytidylate_kinase_dom"/>
</dbReference>
<keyword evidence="8" id="KW-0963">Cytoplasm</keyword>
<evidence type="ECO:0000313" key="10">
    <source>
        <dbReference type="EMBL" id="MFC3105732.1"/>
    </source>
</evidence>
<comment type="catalytic activity">
    <reaction evidence="6 8">
        <text>dCMP + ATP = dCDP + ADP</text>
        <dbReference type="Rhea" id="RHEA:25094"/>
        <dbReference type="ChEBI" id="CHEBI:30616"/>
        <dbReference type="ChEBI" id="CHEBI:57566"/>
        <dbReference type="ChEBI" id="CHEBI:58593"/>
        <dbReference type="ChEBI" id="CHEBI:456216"/>
        <dbReference type="EC" id="2.7.4.25"/>
    </reaction>
</comment>
<evidence type="ECO:0000256" key="4">
    <source>
        <dbReference type="ARBA" id="ARBA00022777"/>
    </source>
</evidence>
<comment type="subcellular location">
    <subcellularLocation>
        <location evidence="8">Cytoplasm</location>
    </subcellularLocation>
</comment>
<dbReference type="SUPFAM" id="SSF52540">
    <property type="entry name" value="P-loop containing nucleoside triphosphate hydrolases"/>
    <property type="match status" value="1"/>
</dbReference>
<dbReference type="EC" id="2.7.4.25" evidence="8"/>
<keyword evidence="3 8" id="KW-0547">Nucleotide-binding</keyword>
<evidence type="ECO:0000256" key="8">
    <source>
        <dbReference type="HAMAP-Rule" id="MF_00238"/>
    </source>
</evidence>
<dbReference type="InterPro" id="IPR027417">
    <property type="entry name" value="P-loop_NTPase"/>
</dbReference>
<name>A0ABV7EVY3_9GAMM</name>
<evidence type="ECO:0000256" key="3">
    <source>
        <dbReference type="ARBA" id="ARBA00022741"/>
    </source>
</evidence>
<keyword evidence="11" id="KW-1185">Reference proteome</keyword>
<keyword evidence="5 8" id="KW-0067">ATP-binding</keyword>
<evidence type="ECO:0000256" key="7">
    <source>
        <dbReference type="ARBA" id="ARBA00048478"/>
    </source>
</evidence>